<dbReference type="PANTHER" id="PTHR10098:SF108">
    <property type="entry name" value="TETRATRICOPEPTIDE REPEAT PROTEIN 28"/>
    <property type="match status" value="1"/>
</dbReference>
<feature type="domain" description="CHAT" evidence="2">
    <location>
        <begin position="2"/>
        <end position="160"/>
    </location>
</feature>
<keyword evidence="1" id="KW-0472">Membrane</keyword>
<dbReference type="Proteomes" id="UP000798808">
    <property type="component" value="Unassembled WGS sequence"/>
</dbReference>
<comment type="caution">
    <text evidence="3">The sequence shown here is derived from an EMBL/GenBank/DDBJ whole genome shotgun (WGS) entry which is preliminary data.</text>
</comment>
<reference evidence="3 4" key="1">
    <citation type="submission" date="2019-02" db="EMBL/GenBank/DDBJ databases">
        <authorList>
            <person name="Goldberg S.R."/>
            <person name="Haltli B.A."/>
            <person name="Correa H."/>
            <person name="Russell K.G."/>
        </authorList>
    </citation>
    <scope>NUCLEOTIDE SEQUENCE [LARGE SCALE GENOMIC DNA]</scope>
    <source>
        <strain evidence="3 4">JCM 16186</strain>
    </source>
</reference>
<name>A0ABW9RNQ9_9BACT</name>
<keyword evidence="1" id="KW-0812">Transmembrane</keyword>
<proteinExistence type="predicted"/>
<dbReference type="InterPro" id="IPR024983">
    <property type="entry name" value="CHAT_dom"/>
</dbReference>
<dbReference type="EMBL" id="SMLW01000530">
    <property type="protein sequence ID" value="MTI25636.1"/>
    <property type="molecule type" value="Genomic_DNA"/>
</dbReference>
<keyword evidence="4" id="KW-1185">Reference proteome</keyword>
<gene>
    <name evidence="3" type="ORF">E1163_11840</name>
</gene>
<protein>
    <submittedName>
        <fullName evidence="3">CHAT domain-containing protein</fullName>
    </submittedName>
</protein>
<keyword evidence="1" id="KW-1133">Transmembrane helix</keyword>
<evidence type="ECO:0000313" key="4">
    <source>
        <dbReference type="Proteomes" id="UP000798808"/>
    </source>
</evidence>
<dbReference type="Pfam" id="PF12770">
    <property type="entry name" value="CHAT"/>
    <property type="match status" value="1"/>
</dbReference>
<evidence type="ECO:0000313" key="3">
    <source>
        <dbReference type="EMBL" id="MTI25636.1"/>
    </source>
</evidence>
<organism evidence="3 4">
    <name type="scientific">Fulvivirga kasyanovii</name>
    <dbReference type="NCBI Taxonomy" id="396812"/>
    <lineage>
        <taxon>Bacteria</taxon>
        <taxon>Pseudomonadati</taxon>
        <taxon>Bacteroidota</taxon>
        <taxon>Cytophagia</taxon>
        <taxon>Cytophagales</taxon>
        <taxon>Fulvivirgaceae</taxon>
        <taxon>Fulvivirga</taxon>
    </lineage>
</organism>
<feature type="transmembrane region" description="Helical" evidence="1">
    <location>
        <begin position="174"/>
        <end position="193"/>
    </location>
</feature>
<dbReference type="PANTHER" id="PTHR10098">
    <property type="entry name" value="RAPSYN-RELATED"/>
    <property type="match status" value="1"/>
</dbReference>
<evidence type="ECO:0000259" key="2">
    <source>
        <dbReference type="Pfam" id="PF12770"/>
    </source>
</evidence>
<evidence type="ECO:0000256" key="1">
    <source>
        <dbReference type="SAM" id="Phobius"/>
    </source>
</evidence>
<sequence>MASEANFKRESQHYSILHLALHGEVSDADPLYSKLKFSPADNDSTEDGYLNIYEIYNMNLNSELAVLSACNTGYGKLEKGEGLMSLGRAFQYAGVNSLLLSNWGVPDEVAPALMYDFYRYLKQGMKKSEALRNAKLNYLKTAGIHKSAPFYWGSFVVIGDASPMEIEGGRSRNWIFALISICFFASVLWTSTFRLTERPL</sequence>
<accession>A0ABW9RNQ9</accession>